<gene>
    <name evidence="4" type="ORF">JY500_11055</name>
</gene>
<evidence type="ECO:0000256" key="1">
    <source>
        <dbReference type="SAM" id="MobiDB-lite"/>
    </source>
</evidence>
<keyword evidence="5" id="KW-1185">Reference proteome</keyword>
<dbReference type="PANTHER" id="PTHR36698:SF2">
    <property type="entry name" value="MCE_MLAD DOMAIN-CONTAINING PROTEIN"/>
    <property type="match status" value="1"/>
</dbReference>
<evidence type="ECO:0000313" key="4">
    <source>
        <dbReference type="EMBL" id="QSI75071.1"/>
    </source>
</evidence>
<evidence type="ECO:0000313" key="5">
    <source>
        <dbReference type="Proteomes" id="UP000663570"/>
    </source>
</evidence>
<feature type="domain" description="Mce/MlaD" evidence="3">
    <location>
        <begin position="34"/>
        <end position="112"/>
    </location>
</feature>
<evidence type="ECO:0000256" key="2">
    <source>
        <dbReference type="SAM" id="Phobius"/>
    </source>
</evidence>
<name>A0ABX7M0Y8_9RHOO</name>
<dbReference type="RefSeq" id="WP_206252309.1">
    <property type="nucleotide sequence ID" value="NZ_CP071060.1"/>
</dbReference>
<evidence type="ECO:0000259" key="3">
    <source>
        <dbReference type="Pfam" id="PF02470"/>
    </source>
</evidence>
<protein>
    <submittedName>
        <fullName evidence="4">MCE family protein</fullName>
    </submittedName>
</protein>
<organism evidence="4 5">
    <name type="scientific">Niveibacterium microcysteis</name>
    <dbReference type="NCBI Taxonomy" id="2811415"/>
    <lineage>
        <taxon>Bacteria</taxon>
        <taxon>Pseudomonadati</taxon>
        <taxon>Pseudomonadota</taxon>
        <taxon>Betaproteobacteria</taxon>
        <taxon>Rhodocyclales</taxon>
        <taxon>Rhodocyclaceae</taxon>
        <taxon>Niveibacterium</taxon>
    </lineage>
</organism>
<dbReference type="Pfam" id="PF02470">
    <property type="entry name" value="MlaD"/>
    <property type="match status" value="1"/>
</dbReference>
<dbReference type="PANTHER" id="PTHR36698">
    <property type="entry name" value="BLL5892 PROTEIN"/>
    <property type="match status" value="1"/>
</dbReference>
<reference evidence="4 5" key="1">
    <citation type="submission" date="2021-02" db="EMBL/GenBank/DDBJ databases">
        <title>Niveibacterium changnyeongensis HC41.</title>
        <authorList>
            <person name="Kang M."/>
        </authorList>
    </citation>
    <scope>NUCLEOTIDE SEQUENCE [LARGE SCALE GENOMIC DNA]</scope>
    <source>
        <strain evidence="4 5">HC41</strain>
    </source>
</reference>
<feature type="region of interest" description="Disordered" evidence="1">
    <location>
        <begin position="289"/>
        <end position="314"/>
    </location>
</feature>
<keyword evidence="2" id="KW-1133">Transmembrane helix</keyword>
<proteinExistence type="predicted"/>
<keyword evidence="2" id="KW-0472">Membrane</keyword>
<dbReference type="Proteomes" id="UP000663570">
    <property type="component" value="Chromosome"/>
</dbReference>
<dbReference type="InterPro" id="IPR003399">
    <property type="entry name" value="Mce/MlaD"/>
</dbReference>
<feature type="transmembrane region" description="Helical" evidence="2">
    <location>
        <begin position="6"/>
        <end position="29"/>
    </location>
</feature>
<sequence>MENRAYALAVGLFTIILGLATATAFWWFAGRTERTYDVYLYTDGSVGSLNEQAAVRFRGIRAGRVTDIDLDPSTPRRILIRLRLDASLQLSHATRARLATQGLTGFIYVQLEDDGSDPRPLEAPPGELPRIALDPSNTNTVEAAINALNRIRDVADRLTLVLDDTNRGNLKQSLANIAATTKHLDEALAKVPQLVEHADNVVARFDSDKLDRTLGNLERTTGELPQTMATLRTTLSGLQSLTSRWEALGSDVQTRLIADGGGQLGQTLDDLRRTSGELSALINTLERNPQSIVFGRPHPTPGPGERGYSPPARP</sequence>
<accession>A0ABX7M0Y8</accession>
<keyword evidence="2" id="KW-0812">Transmembrane</keyword>
<dbReference type="EMBL" id="CP071060">
    <property type="protein sequence ID" value="QSI75071.1"/>
    <property type="molecule type" value="Genomic_DNA"/>
</dbReference>